<feature type="transmembrane region" description="Helical" evidence="1">
    <location>
        <begin position="58"/>
        <end position="81"/>
    </location>
</feature>
<evidence type="ECO:0000313" key="2">
    <source>
        <dbReference type="EMBL" id="RRR65692.1"/>
    </source>
</evidence>
<keyword evidence="1" id="KW-1133">Transmembrane helix</keyword>
<dbReference type="Proteomes" id="UP000280307">
    <property type="component" value="Unassembled WGS sequence"/>
</dbReference>
<comment type="caution">
    <text evidence="2">The sequence shown here is derived from an EMBL/GenBank/DDBJ whole genome shotgun (WGS) entry which is preliminary data.</text>
</comment>
<gene>
    <name evidence="2" type="ORF">EI684_22430</name>
</gene>
<proteinExistence type="predicted"/>
<dbReference type="GO" id="GO:0005524">
    <property type="term" value="F:ATP binding"/>
    <property type="evidence" value="ECO:0007669"/>
    <property type="project" value="UniProtKB-KW"/>
</dbReference>
<evidence type="ECO:0000256" key="1">
    <source>
        <dbReference type="SAM" id="Phobius"/>
    </source>
</evidence>
<sequence length="85" mass="9198">MNEALRRRRIRWGVNGALILAAVAIVLGGLFNVLIAIAEQRPPSEGATMFWLGLLVRSSLAWGLGAIPFGAALGVFASMIWRHEV</sequence>
<keyword evidence="2" id="KW-0067">ATP-binding</keyword>
<keyword evidence="1" id="KW-0472">Membrane</keyword>
<dbReference type="EMBL" id="RSAS01000922">
    <property type="protein sequence ID" value="RRR65692.1"/>
    <property type="molecule type" value="Genomic_DNA"/>
</dbReference>
<evidence type="ECO:0000313" key="3">
    <source>
        <dbReference type="Proteomes" id="UP000280307"/>
    </source>
</evidence>
<reference evidence="2 3" key="1">
    <citation type="submission" date="2018-12" db="EMBL/GenBank/DDBJ databases">
        <title>Genome Sequence of Candidatus Viridilinea halotolerans isolated from saline sulfide-rich spring.</title>
        <authorList>
            <person name="Grouzdev D.S."/>
            <person name="Burganskaya E.I."/>
            <person name="Krutkina M.S."/>
            <person name="Sukhacheva M.V."/>
            <person name="Gorlenko V.M."/>
        </authorList>
    </citation>
    <scope>NUCLEOTIDE SEQUENCE [LARGE SCALE GENOMIC DNA]</scope>
    <source>
        <strain evidence="2">Chok-6</strain>
    </source>
</reference>
<feature type="transmembrane region" description="Helical" evidence="1">
    <location>
        <begin position="12"/>
        <end position="38"/>
    </location>
</feature>
<protein>
    <submittedName>
        <fullName evidence="2">ABC transporter ATP-binding protein</fullName>
    </submittedName>
</protein>
<keyword evidence="1" id="KW-0812">Transmembrane</keyword>
<name>A0A426TQU2_9CHLR</name>
<accession>A0A426TQU2</accession>
<keyword evidence="2" id="KW-0547">Nucleotide-binding</keyword>
<dbReference type="AlphaFoldDB" id="A0A426TQU2"/>
<organism evidence="2 3">
    <name type="scientific">Candidatus Viridilinea halotolerans</name>
    <dbReference type="NCBI Taxonomy" id="2491704"/>
    <lineage>
        <taxon>Bacteria</taxon>
        <taxon>Bacillati</taxon>
        <taxon>Chloroflexota</taxon>
        <taxon>Chloroflexia</taxon>
        <taxon>Chloroflexales</taxon>
        <taxon>Chloroflexineae</taxon>
        <taxon>Oscillochloridaceae</taxon>
        <taxon>Candidatus Viridilinea</taxon>
    </lineage>
</organism>